<protein>
    <submittedName>
        <fullName evidence="3">DUF4157 domain-containing protein</fullName>
    </submittedName>
</protein>
<evidence type="ECO:0000256" key="1">
    <source>
        <dbReference type="SAM" id="MobiDB-lite"/>
    </source>
</evidence>
<evidence type="ECO:0000259" key="2">
    <source>
        <dbReference type="Pfam" id="PF13699"/>
    </source>
</evidence>
<keyword evidence="4" id="KW-1185">Reference proteome</keyword>
<name>A0A965ZL58_9SPHI</name>
<evidence type="ECO:0000313" key="3">
    <source>
        <dbReference type="EMBL" id="NCD71686.1"/>
    </source>
</evidence>
<organism evidence="3 4">
    <name type="scientific">Mucilaginibacter agri</name>
    <dbReference type="NCBI Taxonomy" id="2695265"/>
    <lineage>
        <taxon>Bacteria</taxon>
        <taxon>Pseudomonadati</taxon>
        <taxon>Bacteroidota</taxon>
        <taxon>Sphingobacteriia</taxon>
        <taxon>Sphingobacteriales</taxon>
        <taxon>Sphingobacteriaceae</taxon>
        <taxon>Mucilaginibacter</taxon>
    </lineage>
</organism>
<evidence type="ECO:0000313" key="4">
    <source>
        <dbReference type="Proteomes" id="UP000638732"/>
    </source>
</evidence>
<dbReference type="InterPro" id="IPR025295">
    <property type="entry name" value="eCIS_core_dom"/>
</dbReference>
<dbReference type="Pfam" id="PF13699">
    <property type="entry name" value="eCIS_core"/>
    <property type="match status" value="1"/>
</dbReference>
<accession>A0A965ZL58</accession>
<feature type="region of interest" description="Disordered" evidence="1">
    <location>
        <begin position="151"/>
        <end position="177"/>
    </location>
</feature>
<dbReference type="Proteomes" id="UP000638732">
    <property type="component" value="Unassembled WGS sequence"/>
</dbReference>
<reference evidence="3" key="1">
    <citation type="submission" date="2020-01" db="EMBL/GenBank/DDBJ databases">
        <authorList>
            <person name="Seo Y.L."/>
        </authorList>
    </citation>
    <scope>NUCLEOTIDE SEQUENCE</scope>
    <source>
        <strain evidence="3">R11</strain>
    </source>
</reference>
<reference evidence="3" key="2">
    <citation type="submission" date="2020-10" db="EMBL/GenBank/DDBJ databases">
        <title>Mucilaginibacter sp. nov., isolated from soil.</title>
        <authorList>
            <person name="Jeon C.O."/>
        </authorList>
    </citation>
    <scope>NUCLEOTIDE SEQUENCE</scope>
    <source>
        <strain evidence="3">R11</strain>
    </source>
</reference>
<feature type="compositionally biased region" description="Polar residues" evidence="1">
    <location>
        <begin position="71"/>
        <end position="82"/>
    </location>
</feature>
<feature type="region of interest" description="Disordered" evidence="1">
    <location>
        <begin position="21"/>
        <end position="82"/>
    </location>
</feature>
<dbReference type="AlphaFoldDB" id="A0A965ZL58"/>
<gene>
    <name evidence="3" type="ORF">GSY63_20135</name>
</gene>
<feature type="region of interest" description="Disordered" evidence="1">
    <location>
        <begin position="221"/>
        <end position="249"/>
    </location>
</feature>
<sequence>MVNHGDDEYEHEANSVASDVVGMSMPAPDGISAHNNNVSGKAGQGGAALQRKESASSPVTTAPPLVGDVLRSSSGKPLTKQASSFMEPRFGYDFSKVRIHDNGKAAESAASVNAFAYTSGNNIVFNKGYYRPETSQGKWLLAHELTHVVQQGKANKLNDKSSANKTSTDDRTSSQPQERLSMIQNNYKDNSSMFRRDISNFSQKNPADKIEEKQQMMLKKPGSQKITRQDNSRNLRRCAGGGGFSPDTTTKTKTLKNTFGDFKVEHGLTKLPAAELGEYYIRIDMTPNAKTGKSKIGFLQSVRRGTSTGNWSTKAGDSGMDADRAARATKDGYRVDRADPSVDKTPLYGMKKNAAGNVVSRGNADTGSFGGSNPWMYDKVGVIDPSVLQFSSSAIDVATGASYGAIGWGFEYDSSRKFYKEEDPTLLSKGDARLKGRDDAITKWNSAVATSGSGIDAAPAVTD</sequence>
<proteinExistence type="predicted"/>
<feature type="domain" description="eCIS core" evidence="2">
    <location>
        <begin position="77"/>
        <end position="154"/>
    </location>
</feature>
<comment type="caution">
    <text evidence="3">The sequence shown here is derived from an EMBL/GenBank/DDBJ whole genome shotgun (WGS) entry which is preliminary data.</text>
</comment>
<dbReference type="EMBL" id="WWEO01000045">
    <property type="protein sequence ID" value="NCD71686.1"/>
    <property type="molecule type" value="Genomic_DNA"/>
</dbReference>